<evidence type="ECO:0000259" key="2">
    <source>
        <dbReference type="Pfam" id="PF13751"/>
    </source>
</evidence>
<keyword evidence="5" id="KW-1185">Reference proteome</keyword>
<evidence type="ECO:0000313" key="3">
    <source>
        <dbReference type="EMBL" id="AWM37832.1"/>
    </source>
</evidence>
<evidence type="ECO:0000313" key="4">
    <source>
        <dbReference type="EMBL" id="AWM38834.1"/>
    </source>
</evidence>
<organism evidence="4 5">
    <name type="scientific">Gemmata obscuriglobus</name>
    <dbReference type="NCBI Taxonomy" id="114"/>
    <lineage>
        <taxon>Bacteria</taxon>
        <taxon>Pseudomonadati</taxon>
        <taxon>Planctomycetota</taxon>
        <taxon>Planctomycetia</taxon>
        <taxon>Gemmatales</taxon>
        <taxon>Gemmataceae</taxon>
        <taxon>Gemmata</taxon>
    </lineage>
</organism>
<gene>
    <name evidence="3" type="ORF">C1280_13055</name>
    <name evidence="4" type="ORF">C1280_18845</name>
</gene>
<feature type="domain" description="Transposase DDE" evidence="2">
    <location>
        <begin position="110"/>
        <end position="168"/>
    </location>
</feature>
<accession>A0A2Z3HB39</accession>
<dbReference type="AlphaFoldDB" id="A0A2Z3HB39"/>
<evidence type="ECO:0000256" key="1">
    <source>
        <dbReference type="SAM" id="MobiDB-lite"/>
    </source>
</evidence>
<protein>
    <recommendedName>
        <fullName evidence="2">Transposase DDE domain-containing protein</fullName>
    </recommendedName>
</protein>
<dbReference type="InterPro" id="IPR025668">
    <property type="entry name" value="Tnp_DDE_dom"/>
</dbReference>
<dbReference type="OrthoDB" id="292754at2"/>
<dbReference type="EMBL" id="CP025958">
    <property type="protein sequence ID" value="AWM38834.1"/>
    <property type="molecule type" value="Genomic_DNA"/>
</dbReference>
<feature type="compositionally biased region" description="Basic and acidic residues" evidence="1">
    <location>
        <begin position="89"/>
        <end position="106"/>
    </location>
</feature>
<dbReference type="KEGG" id="gog:C1280_18845"/>
<reference evidence="4 5" key="1">
    <citation type="submission" date="2018-01" db="EMBL/GenBank/DDBJ databases">
        <title>G. obscuriglobus.</title>
        <authorList>
            <person name="Franke J."/>
            <person name="Blomberg W."/>
            <person name="Selmecki A."/>
        </authorList>
    </citation>
    <scope>NUCLEOTIDE SEQUENCE [LARGE SCALE GENOMIC DNA]</scope>
    <source>
        <strain evidence="4 5">DSM 5831</strain>
    </source>
</reference>
<evidence type="ECO:0000313" key="5">
    <source>
        <dbReference type="Proteomes" id="UP000245802"/>
    </source>
</evidence>
<dbReference type="Proteomes" id="UP000245802">
    <property type="component" value="Chromosome"/>
</dbReference>
<dbReference type="KEGG" id="gog:C1280_13055"/>
<dbReference type="Pfam" id="PF13751">
    <property type="entry name" value="DDE_Tnp_1_6"/>
    <property type="match status" value="1"/>
</dbReference>
<dbReference type="PANTHER" id="PTHR33408">
    <property type="entry name" value="TRANSPOSASE"/>
    <property type="match status" value="1"/>
</dbReference>
<proteinExistence type="predicted"/>
<sequence>MKMPDGGYRPAYNVPAMTTTAEKIIVAVDVTNQGTDGGLLGPMLDRVEATYGRKPGEALVDGGFASGADVERAARSGVTVFMPPKGARADRLAGRDPCAPKRRDGPGMKALRVRMGTPDGQAIYKERAPAAEWVNAGMRNRGLYQFRVRGLVAVRAVVVLHALVHNLFQTIRRCAHKHPQRPWTDTLREAARKASEHNREPQGV</sequence>
<name>A0A2Z3HB39_9BACT</name>
<dbReference type="EMBL" id="CP025958">
    <property type="protein sequence ID" value="AWM37832.1"/>
    <property type="molecule type" value="Genomic_DNA"/>
</dbReference>
<feature type="region of interest" description="Disordered" evidence="1">
    <location>
        <begin position="89"/>
        <end position="108"/>
    </location>
</feature>